<dbReference type="Pfam" id="PF25954">
    <property type="entry name" value="Beta-barrel_RND_2"/>
    <property type="match status" value="1"/>
</dbReference>
<dbReference type="GO" id="GO:0015562">
    <property type="term" value="F:efflux transmembrane transporter activity"/>
    <property type="evidence" value="ECO:0007669"/>
    <property type="project" value="TreeGrafter"/>
</dbReference>
<dbReference type="OrthoDB" id="869610at2"/>
<dbReference type="PANTHER" id="PTHR30469">
    <property type="entry name" value="MULTIDRUG RESISTANCE PROTEIN MDTA"/>
    <property type="match status" value="1"/>
</dbReference>
<dbReference type="SUPFAM" id="SSF51230">
    <property type="entry name" value="Single hybrid motif"/>
    <property type="match status" value="1"/>
</dbReference>
<dbReference type="Gene3D" id="1.10.287.470">
    <property type="entry name" value="Helix hairpin bin"/>
    <property type="match status" value="1"/>
</dbReference>
<dbReference type="InterPro" id="IPR011053">
    <property type="entry name" value="Single_hybrid_motif"/>
</dbReference>
<dbReference type="PANTHER" id="PTHR30469:SF15">
    <property type="entry name" value="HLYD FAMILY OF SECRETION PROTEINS"/>
    <property type="match status" value="1"/>
</dbReference>
<gene>
    <name evidence="2" type="ORF">LX66_3179</name>
</gene>
<organism evidence="2 3">
    <name type="scientific">Chitinophaga japonensis</name>
    <name type="common">Flexibacter japonensis</name>
    <dbReference type="NCBI Taxonomy" id="104662"/>
    <lineage>
        <taxon>Bacteria</taxon>
        <taxon>Pseudomonadati</taxon>
        <taxon>Bacteroidota</taxon>
        <taxon>Chitinophagia</taxon>
        <taxon>Chitinophagales</taxon>
        <taxon>Chitinophagaceae</taxon>
        <taxon>Chitinophaga</taxon>
    </lineage>
</organism>
<dbReference type="Gene3D" id="2.40.50.100">
    <property type="match status" value="1"/>
</dbReference>
<dbReference type="Gene3D" id="2.40.420.20">
    <property type="match status" value="1"/>
</dbReference>
<proteinExistence type="predicted"/>
<evidence type="ECO:0000313" key="3">
    <source>
        <dbReference type="Proteomes" id="UP000316778"/>
    </source>
</evidence>
<dbReference type="EMBL" id="VLLG01000003">
    <property type="protein sequence ID" value="TWI89086.1"/>
    <property type="molecule type" value="Genomic_DNA"/>
</dbReference>
<protein>
    <submittedName>
        <fullName evidence="2">RND family efflux transporter MFP subunit</fullName>
    </submittedName>
</protein>
<reference evidence="2 3" key="1">
    <citation type="journal article" date="2013" name="Stand. Genomic Sci.">
        <title>Genomic Encyclopedia of Type Strains, Phase I: The one thousand microbial genomes (KMG-I) project.</title>
        <authorList>
            <person name="Kyrpides N.C."/>
            <person name="Woyke T."/>
            <person name="Eisen J.A."/>
            <person name="Garrity G."/>
            <person name="Lilburn T.G."/>
            <person name="Beck B.J."/>
            <person name="Whitman W.B."/>
            <person name="Hugenholtz P."/>
            <person name="Klenk H.P."/>
        </authorList>
    </citation>
    <scope>NUCLEOTIDE SEQUENCE [LARGE SCALE GENOMIC DNA]</scope>
    <source>
        <strain evidence="2 3">DSM 13484</strain>
    </source>
</reference>
<feature type="domain" description="CusB-like beta-barrel" evidence="1">
    <location>
        <begin position="234"/>
        <end position="286"/>
    </location>
</feature>
<keyword evidence="3" id="KW-1185">Reference proteome</keyword>
<dbReference type="InterPro" id="IPR058792">
    <property type="entry name" value="Beta-barrel_RND_2"/>
</dbReference>
<sequence length="365" mass="40785">MQLHTAIFAAALLLAACKRQEQAYTVQTKMLNEAVYASGSLMPAEYYFLGANDYDRVLRVNVEDGDSVQAGAVLAVLGTPGQRTLLQLSSRQAALARQHAGSASPALKELETQIALSRQEYKKDSVNAQRYLDLLPERAVSVRDAEEARLQMEASQARYLELQQQYDSRRNSLLREALQADQEAARQRQTQEGRTLESPMDGKVYKSYYKQGDAVQPGQPLFLVGSPASFRLELLVDERDMAKIQLGQEVDFQTDMYGETVFAARINKIDPVLQPETRSFKVEAEVLSSKPFLPQSSVEANIVIRRKQPVLMVPQDYLLPGDTVLLQKDKGPQRIKVQRGISSGNEIEIKQGLREGDIVIKPEQS</sequence>
<dbReference type="AlphaFoldDB" id="A0A562T7Y2"/>
<dbReference type="GO" id="GO:1990281">
    <property type="term" value="C:efflux pump complex"/>
    <property type="evidence" value="ECO:0007669"/>
    <property type="project" value="TreeGrafter"/>
</dbReference>
<accession>A0A562T7Y2</accession>
<dbReference type="Proteomes" id="UP000316778">
    <property type="component" value="Unassembled WGS sequence"/>
</dbReference>
<name>A0A562T7Y2_CHIJA</name>
<comment type="caution">
    <text evidence="2">The sequence shown here is derived from an EMBL/GenBank/DDBJ whole genome shotgun (WGS) entry which is preliminary data.</text>
</comment>
<evidence type="ECO:0000259" key="1">
    <source>
        <dbReference type="Pfam" id="PF25954"/>
    </source>
</evidence>
<dbReference type="RefSeq" id="WP_145715151.1">
    <property type="nucleotide sequence ID" value="NZ_BAAAFY010000001.1"/>
</dbReference>
<dbReference type="Gene3D" id="2.40.30.170">
    <property type="match status" value="1"/>
</dbReference>
<evidence type="ECO:0000313" key="2">
    <source>
        <dbReference type="EMBL" id="TWI89086.1"/>
    </source>
</evidence>